<dbReference type="InterPro" id="IPR000847">
    <property type="entry name" value="LysR_HTH_N"/>
</dbReference>
<dbReference type="AlphaFoldDB" id="A0AAU7VVZ9"/>
<evidence type="ECO:0000256" key="3">
    <source>
        <dbReference type="ARBA" id="ARBA00023125"/>
    </source>
</evidence>
<dbReference type="RefSeq" id="WP_350351655.1">
    <property type="nucleotide sequence ID" value="NZ_CP158357.1"/>
</dbReference>
<dbReference type="Pfam" id="PF03466">
    <property type="entry name" value="LysR_substrate"/>
    <property type="match status" value="1"/>
</dbReference>
<evidence type="ECO:0000256" key="2">
    <source>
        <dbReference type="ARBA" id="ARBA00023015"/>
    </source>
</evidence>
<dbReference type="CDD" id="cd05466">
    <property type="entry name" value="PBP2_LTTR_substrate"/>
    <property type="match status" value="1"/>
</dbReference>
<gene>
    <name evidence="6" type="ORF">ABS642_21195</name>
</gene>
<dbReference type="SUPFAM" id="SSF46785">
    <property type="entry name" value="Winged helix' DNA-binding domain"/>
    <property type="match status" value="1"/>
</dbReference>
<evidence type="ECO:0000256" key="4">
    <source>
        <dbReference type="ARBA" id="ARBA00023163"/>
    </source>
</evidence>
<dbReference type="PROSITE" id="PS50931">
    <property type="entry name" value="HTH_LYSR"/>
    <property type="match status" value="1"/>
</dbReference>
<dbReference type="FunFam" id="1.10.10.10:FF:000001">
    <property type="entry name" value="LysR family transcriptional regulator"/>
    <property type="match status" value="1"/>
</dbReference>
<dbReference type="InterPro" id="IPR036390">
    <property type="entry name" value="WH_DNA-bd_sf"/>
</dbReference>
<comment type="similarity">
    <text evidence="1">Belongs to the LysR transcriptional regulatory family.</text>
</comment>
<dbReference type="GO" id="GO:0003677">
    <property type="term" value="F:DNA binding"/>
    <property type="evidence" value="ECO:0007669"/>
    <property type="project" value="UniProtKB-KW"/>
</dbReference>
<evidence type="ECO:0000259" key="5">
    <source>
        <dbReference type="PROSITE" id="PS50931"/>
    </source>
</evidence>
<accession>A0AAU7VVZ9</accession>
<keyword evidence="2" id="KW-0805">Transcription regulation</keyword>
<dbReference type="GO" id="GO:0032993">
    <property type="term" value="C:protein-DNA complex"/>
    <property type="evidence" value="ECO:0007669"/>
    <property type="project" value="TreeGrafter"/>
</dbReference>
<dbReference type="InterPro" id="IPR005119">
    <property type="entry name" value="LysR_subst-bd"/>
</dbReference>
<dbReference type="Gene3D" id="3.40.190.10">
    <property type="entry name" value="Periplasmic binding protein-like II"/>
    <property type="match status" value="2"/>
</dbReference>
<dbReference type="PANTHER" id="PTHR30346">
    <property type="entry name" value="TRANSCRIPTIONAL DUAL REGULATOR HCAR-RELATED"/>
    <property type="match status" value="1"/>
</dbReference>
<organism evidence="6">
    <name type="scientific">Microbacterium sp. A8/3-1</name>
    <dbReference type="NCBI Taxonomy" id="3160749"/>
    <lineage>
        <taxon>Bacteria</taxon>
        <taxon>Bacillati</taxon>
        <taxon>Actinomycetota</taxon>
        <taxon>Actinomycetes</taxon>
        <taxon>Micrococcales</taxon>
        <taxon>Microbacteriaceae</taxon>
        <taxon>Microbacterium</taxon>
    </lineage>
</organism>
<dbReference type="Gene3D" id="1.10.10.10">
    <property type="entry name" value="Winged helix-like DNA-binding domain superfamily/Winged helix DNA-binding domain"/>
    <property type="match status" value="1"/>
</dbReference>
<protein>
    <submittedName>
        <fullName evidence="6">LysR family transcriptional regulator</fullName>
    </submittedName>
</protein>
<proteinExistence type="inferred from homology"/>
<evidence type="ECO:0000313" key="6">
    <source>
        <dbReference type="EMBL" id="XBX78387.1"/>
    </source>
</evidence>
<keyword evidence="4" id="KW-0804">Transcription</keyword>
<dbReference type="SUPFAM" id="SSF53850">
    <property type="entry name" value="Periplasmic binding protein-like II"/>
    <property type="match status" value="1"/>
</dbReference>
<dbReference type="EMBL" id="CP158357">
    <property type="protein sequence ID" value="XBX78387.1"/>
    <property type="molecule type" value="Genomic_DNA"/>
</dbReference>
<dbReference type="InterPro" id="IPR036388">
    <property type="entry name" value="WH-like_DNA-bd_sf"/>
</dbReference>
<dbReference type="GO" id="GO:0003700">
    <property type="term" value="F:DNA-binding transcription factor activity"/>
    <property type="evidence" value="ECO:0007669"/>
    <property type="project" value="InterPro"/>
</dbReference>
<dbReference type="PANTHER" id="PTHR30346:SF28">
    <property type="entry name" value="HTH-TYPE TRANSCRIPTIONAL REGULATOR CYNR"/>
    <property type="match status" value="1"/>
</dbReference>
<keyword evidence="3" id="KW-0238">DNA-binding</keyword>
<reference evidence="6" key="1">
    <citation type="submission" date="2024-06" db="EMBL/GenBank/DDBJ databases">
        <title>Draft genome sequence of Microbacterium sp. strain A8/3-1, isolated from Oxytropis tragacanthoides Fisch. ex DC. Root nodules in the Altai region of Russia.</title>
        <authorList>
            <person name="Sazanova A."/>
            <person name="Guro P."/>
            <person name="Kuznetsova I."/>
            <person name="Belimov A."/>
            <person name="Safronova V."/>
        </authorList>
    </citation>
    <scope>NUCLEOTIDE SEQUENCE</scope>
    <source>
        <strain evidence="6">A8/3-1</strain>
    </source>
</reference>
<evidence type="ECO:0000256" key="1">
    <source>
        <dbReference type="ARBA" id="ARBA00009437"/>
    </source>
</evidence>
<name>A0AAU7VVZ9_9MICO</name>
<dbReference type="PRINTS" id="PR00039">
    <property type="entry name" value="HTHLYSR"/>
</dbReference>
<feature type="domain" description="HTH lysR-type" evidence="5">
    <location>
        <begin position="27"/>
        <end position="84"/>
    </location>
</feature>
<sequence>MTGITSYNKNPFSIVGIHEMCSWRSIMELRQLRYFVTVVESGSFTAAAGVLHMTQPPLSLAVGQLERELGVELLIRSARGVRVTSAGSNVLEFAQRILGDVEEMSDSVARHAAGTRGRVTLAAVPSLMWSRVPAFARELEEQFPEIDLRLTDPEPLAALDMILHRTVDIALVISADNRRLAENQPGQLEVVPCGDFPLVAVFPTSDSGLPDPVALNEMSGRTLFMPRRAFAVPSLSEIVEDVMSARAVVPAGRRAVDSIPSAIPLIAAGLGAAVLPDLGENVFGARGLTVRAIDPPLPALQIAAIWRRDLVPSPAVARVQSLLRDGGLGQ</sequence>
<dbReference type="Pfam" id="PF00126">
    <property type="entry name" value="HTH_1"/>
    <property type="match status" value="1"/>
</dbReference>